<dbReference type="Proteomes" id="UP000051574">
    <property type="component" value="Unassembled WGS sequence"/>
</dbReference>
<organism evidence="1 2">
    <name type="scientific">Oryctes borbonicus</name>
    <dbReference type="NCBI Taxonomy" id="1629725"/>
    <lineage>
        <taxon>Eukaryota</taxon>
        <taxon>Metazoa</taxon>
        <taxon>Ecdysozoa</taxon>
        <taxon>Arthropoda</taxon>
        <taxon>Hexapoda</taxon>
        <taxon>Insecta</taxon>
        <taxon>Pterygota</taxon>
        <taxon>Neoptera</taxon>
        <taxon>Endopterygota</taxon>
        <taxon>Coleoptera</taxon>
        <taxon>Polyphaga</taxon>
        <taxon>Scarabaeiformia</taxon>
        <taxon>Scarabaeidae</taxon>
        <taxon>Dynastinae</taxon>
        <taxon>Oryctes</taxon>
    </lineage>
</organism>
<feature type="non-terminal residue" evidence="1">
    <location>
        <position position="1"/>
    </location>
</feature>
<proteinExistence type="predicted"/>
<comment type="caution">
    <text evidence="1">The sequence shown here is derived from an EMBL/GenBank/DDBJ whole genome shotgun (WGS) entry which is preliminary data.</text>
</comment>
<sequence length="207" mass="24464">RTSELQTLSEEVRLFISNKFKIPDFKLSLLENLKVRIDRSHTELYFPLENIQMETVGYKIFKDTIDEHIIEPTVTSGGILIGKSTKKKDTAILVPNILDFLTLMNAGISRNVICLPNGLLNLPLYILPSFERFSKLILWFGNDVQSWENRTYRNQRWHPHRKIEQEKRYGNFSTEYSRFFNVDERRYFPKCNMSSKRSLKFTAVYIT</sequence>
<gene>
    <name evidence="1" type="ORF">AMK59_5116</name>
</gene>
<dbReference type="EMBL" id="LJIG01016224">
    <property type="protein sequence ID" value="KRT81244.1"/>
    <property type="molecule type" value="Genomic_DNA"/>
</dbReference>
<evidence type="ECO:0000313" key="2">
    <source>
        <dbReference type="Proteomes" id="UP000051574"/>
    </source>
</evidence>
<accession>A0A0T6B1J5</accession>
<keyword evidence="2" id="KW-1185">Reference proteome</keyword>
<dbReference type="OrthoDB" id="275278at2759"/>
<name>A0A0T6B1J5_9SCAR</name>
<reference evidence="1 2" key="1">
    <citation type="submission" date="2015-09" db="EMBL/GenBank/DDBJ databases">
        <title>Draft genome of the scarab beetle Oryctes borbonicus.</title>
        <authorList>
            <person name="Meyer J.M."/>
            <person name="Markov G.V."/>
            <person name="Baskaran P."/>
            <person name="Herrmann M."/>
            <person name="Sommer R.J."/>
            <person name="Roedelsperger C."/>
        </authorList>
    </citation>
    <scope>NUCLEOTIDE SEQUENCE [LARGE SCALE GENOMIC DNA]</scope>
    <source>
        <strain evidence="1">OB123</strain>
        <tissue evidence="1">Whole animal</tissue>
    </source>
</reference>
<protein>
    <submittedName>
        <fullName evidence="1">Uncharacterized protein</fullName>
    </submittedName>
</protein>
<dbReference type="AlphaFoldDB" id="A0A0T6B1J5"/>
<evidence type="ECO:0000313" key="1">
    <source>
        <dbReference type="EMBL" id="KRT81244.1"/>
    </source>
</evidence>